<keyword evidence="10" id="KW-1185">Reference proteome</keyword>
<evidence type="ECO:0000256" key="1">
    <source>
        <dbReference type="ARBA" id="ARBA00005915"/>
    </source>
</evidence>
<dbReference type="GO" id="GO:0003676">
    <property type="term" value="F:nucleic acid binding"/>
    <property type="evidence" value="ECO:0007669"/>
    <property type="project" value="InterPro"/>
</dbReference>
<dbReference type="Proteomes" id="UP000007383">
    <property type="component" value="Chromosome"/>
</dbReference>
<dbReference type="SUPFAM" id="SSF64182">
    <property type="entry name" value="DHH phosphoesterases"/>
    <property type="match status" value="2"/>
</dbReference>
<dbReference type="PATRIC" id="fig|889378.3.peg.1436"/>
<evidence type="ECO:0000256" key="2">
    <source>
        <dbReference type="ARBA" id="ARBA00019841"/>
    </source>
</evidence>
<accession>H9UJ13</accession>
<dbReference type="InterPro" id="IPR038763">
    <property type="entry name" value="DHH_sf"/>
</dbReference>
<evidence type="ECO:0000256" key="4">
    <source>
        <dbReference type="ARBA" id="ARBA00022801"/>
    </source>
</evidence>
<dbReference type="PANTHER" id="PTHR30255">
    <property type="entry name" value="SINGLE-STRANDED-DNA-SPECIFIC EXONUCLEASE RECJ"/>
    <property type="match status" value="1"/>
</dbReference>
<feature type="domain" description="DDH" evidence="6">
    <location>
        <begin position="77"/>
        <end position="204"/>
    </location>
</feature>
<keyword evidence="5 9" id="KW-0269">Exonuclease</keyword>
<gene>
    <name evidence="9" type="ordered locus">Spiaf_1443</name>
</gene>
<evidence type="ECO:0000256" key="3">
    <source>
        <dbReference type="ARBA" id="ARBA00022722"/>
    </source>
</evidence>
<dbReference type="InterPro" id="IPR003156">
    <property type="entry name" value="DHHA1_dom"/>
</dbReference>
<evidence type="ECO:0000313" key="10">
    <source>
        <dbReference type="Proteomes" id="UP000007383"/>
    </source>
</evidence>
<organism evidence="9 10">
    <name type="scientific">Spirochaeta africana (strain ATCC 700263 / DSM 8902 / Z-7692)</name>
    <dbReference type="NCBI Taxonomy" id="889378"/>
    <lineage>
        <taxon>Bacteria</taxon>
        <taxon>Pseudomonadati</taxon>
        <taxon>Spirochaetota</taxon>
        <taxon>Spirochaetia</taxon>
        <taxon>Spirochaetales</taxon>
        <taxon>Spirochaetaceae</taxon>
        <taxon>Spirochaeta</taxon>
    </lineage>
</organism>
<dbReference type="AlphaFoldDB" id="H9UJ13"/>
<dbReference type="STRING" id="889378.Spiaf_1443"/>
<evidence type="ECO:0000259" key="7">
    <source>
        <dbReference type="Pfam" id="PF02272"/>
    </source>
</evidence>
<dbReference type="Pfam" id="PF01368">
    <property type="entry name" value="DHH"/>
    <property type="match status" value="1"/>
</dbReference>
<feature type="domain" description="DHHA1" evidence="7">
    <location>
        <begin position="485"/>
        <end position="571"/>
    </location>
</feature>
<dbReference type="InterPro" id="IPR001667">
    <property type="entry name" value="DDH_dom"/>
</dbReference>
<dbReference type="NCBIfam" id="TIGR00644">
    <property type="entry name" value="recJ"/>
    <property type="match status" value="1"/>
</dbReference>
<dbReference type="GO" id="GO:0008409">
    <property type="term" value="F:5'-3' exonuclease activity"/>
    <property type="evidence" value="ECO:0007669"/>
    <property type="project" value="InterPro"/>
</dbReference>
<dbReference type="Gene3D" id="3.90.1640.30">
    <property type="match status" value="2"/>
</dbReference>
<keyword evidence="3" id="KW-0540">Nuclease</keyword>
<reference evidence="10" key="1">
    <citation type="journal article" date="2013" name="Stand. Genomic Sci.">
        <title>Complete genome sequence of the halophilic bacterium Spirochaeta africana type strain (Z-7692(T)) from the alkaline Lake Magadi in the East African Rift.</title>
        <authorList>
            <person name="Liolos K."/>
            <person name="Abt B."/>
            <person name="Scheuner C."/>
            <person name="Teshima H."/>
            <person name="Held B."/>
            <person name="Lapidus A."/>
            <person name="Nolan M."/>
            <person name="Lucas S."/>
            <person name="Deshpande S."/>
            <person name="Cheng J.F."/>
            <person name="Tapia R."/>
            <person name="Goodwin L.A."/>
            <person name="Pitluck S."/>
            <person name="Pagani I."/>
            <person name="Ivanova N."/>
            <person name="Mavromatis K."/>
            <person name="Mikhailova N."/>
            <person name="Huntemann M."/>
            <person name="Pati A."/>
            <person name="Chen A."/>
            <person name="Palaniappan K."/>
            <person name="Land M."/>
            <person name="Rohde M."/>
            <person name="Tindall B.J."/>
            <person name="Detter J.C."/>
            <person name="Goker M."/>
            <person name="Bristow J."/>
            <person name="Eisen J.A."/>
            <person name="Markowitz V."/>
            <person name="Hugenholtz P."/>
            <person name="Woyke T."/>
            <person name="Klenk H.P."/>
            <person name="Kyrpides N.C."/>
        </authorList>
    </citation>
    <scope>NUCLEOTIDE SEQUENCE</scope>
    <source>
        <strain evidence="10">ATCC 700263 / DSM 8902 / Z-7692</strain>
    </source>
</reference>
<dbReference type="InterPro" id="IPR004610">
    <property type="entry name" value="RecJ"/>
</dbReference>
<dbReference type="Gene3D" id="2.40.50.460">
    <property type="match status" value="1"/>
</dbReference>
<dbReference type="Pfam" id="PF02272">
    <property type="entry name" value="DHHA1"/>
    <property type="match status" value="1"/>
</dbReference>
<dbReference type="RefSeq" id="WP_014455490.1">
    <property type="nucleotide sequence ID" value="NC_017098.1"/>
</dbReference>
<evidence type="ECO:0000259" key="8">
    <source>
        <dbReference type="Pfam" id="PF17768"/>
    </source>
</evidence>
<dbReference type="HOGENOM" id="CLU_009736_5_2_12"/>
<dbReference type="Pfam" id="PF17768">
    <property type="entry name" value="RecJ_OB"/>
    <property type="match status" value="1"/>
</dbReference>
<dbReference type="InterPro" id="IPR041122">
    <property type="entry name" value="RecJ_OB"/>
</dbReference>
<dbReference type="OrthoDB" id="9809852at2"/>
<protein>
    <recommendedName>
        <fullName evidence="2">Single-stranded-DNA-specific exonuclease RecJ</fullName>
    </recommendedName>
</protein>
<dbReference type="eggNOG" id="COG0608">
    <property type="taxonomic scope" value="Bacteria"/>
</dbReference>
<comment type="similarity">
    <text evidence="1">Belongs to the RecJ family.</text>
</comment>
<evidence type="ECO:0000259" key="6">
    <source>
        <dbReference type="Pfam" id="PF01368"/>
    </source>
</evidence>
<keyword evidence="4" id="KW-0378">Hydrolase</keyword>
<dbReference type="InterPro" id="IPR051673">
    <property type="entry name" value="SSDNA_exonuclease_RecJ"/>
</dbReference>
<dbReference type="PANTHER" id="PTHR30255:SF2">
    <property type="entry name" value="SINGLE-STRANDED-DNA-SPECIFIC EXONUCLEASE RECJ"/>
    <property type="match status" value="1"/>
</dbReference>
<proteinExistence type="inferred from homology"/>
<name>H9UJ13_SPIAZ</name>
<evidence type="ECO:0000313" key="9">
    <source>
        <dbReference type="EMBL" id="AFG37506.1"/>
    </source>
</evidence>
<dbReference type="GO" id="GO:0006310">
    <property type="term" value="P:DNA recombination"/>
    <property type="evidence" value="ECO:0007669"/>
    <property type="project" value="InterPro"/>
</dbReference>
<evidence type="ECO:0000256" key="5">
    <source>
        <dbReference type="ARBA" id="ARBA00022839"/>
    </source>
</evidence>
<dbReference type="KEGG" id="sfc:Spiaf_1443"/>
<sequence>MIWEKPPIDRQLVRRLAESYEISPLVAAILVRRGLTEPEDVQFILEEDLRSLHNPFLFEDMETAVDRIMAAIEEGERILVYGDRDADGMTSIALMVSTLEELGADVRWRLPMGDDPYGLTIAAVEEFARDSGTLIITVDCGSTNVQEIRRAEDLGIDTIVIDHHNLQEEIPPALALINPKVPDCGYPFDGLCGCGVTAKVVWALQFARTNWYKEPICLLQVTPGNDSVIVDAVKLRNLVEVERIREFLVAGVVSIQDTRLFGFLQDQQILAYDVPPQQKLLQQVFGQGVEFQMVDTAEEIAGVFPPLRGKSLLRMQQKSRKRRFTGSEDEIDTFCTLFRAFVFRKDEILERRLQSSLDLAAMGTIADMMPLRNENRTIVKAGLRTLANTPRPGLRRLLELQGVSGVELSAQTVAWQVTPVLNAGGRMGRPDLVVKLLLSTEQHEVLSLADEVRGMNEQRKKIGSDAWKRILPAARKSIERFGDRLAIVFDPGIHRGVTGILAGRLARTLGIPSAVVTEVENHAVGSIRSSNGVPVTPILRAVESVFTDWGGHDFAAGFNLPKADVDQLLAGLAAAADGFPFAEQKEEVLQIDAELPHQYLEPGLEAIVSIFGPFGQEHDQLMFLGKNLHIEQLDIVGKSEQSHVKLLLGTSQYKWPAMFWNAAERVNQDFSKGDRVDVVFHLGKNTYQNKTIPQLLIVDIRRVSA</sequence>
<dbReference type="GO" id="GO:0006281">
    <property type="term" value="P:DNA repair"/>
    <property type="evidence" value="ECO:0007669"/>
    <property type="project" value="InterPro"/>
</dbReference>
<dbReference type="EMBL" id="CP003282">
    <property type="protein sequence ID" value="AFG37506.1"/>
    <property type="molecule type" value="Genomic_DNA"/>
</dbReference>
<feature type="domain" description="RecJ OB" evidence="8">
    <location>
        <begin position="591"/>
        <end position="699"/>
    </location>
</feature>